<dbReference type="Proteomes" id="UP000886885">
    <property type="component" value="Chromosome 1A"/>
</dbReference>
<proteinExistence type="predicted"/>
<name>A0A8X8DKH5_POPTO</name>
<dbReference type="AlphaFoldDB" id="A0A8X8DKH5"/>
<protein>
    <submittedName>
        <fullName evidence="1">Uncharacterized protein</fullName>
    </submittedName>
</protein>
<sequence length="101" mass="11203">MASRIYKSSKDIENLHCSVLNSVVVVVVVLCRLSAGCSPQQRLWVINPLAWEAWRERERESAWTLVVHMGMQSGWVLTRLVHGLRGKGSGELGLTLASKCG</sequence>
<organism evidence="1 2">
    <name type="scientific">Populus tomentosa</name>
    <name type="common">Chinese white poplar</name>
    <dbReference type="NCBI Taxonomy" id="118781"/>
    <lineage>
        <taxon>Eukaryota</taxon>
        <taxon>Viridiplantae</taxon>
        <taxon>Streptophyta</taxon>
        <taxon>Embryophyta</taxon>
        <taxon>Tracheophyta</taxon>
        <taxon>Spermatophyta</taxon>
        <taxon>Magnoliopsida</taxon>
        <taxon>eudicotyledons</taxon>
        <taxon>Gunneridae</taxon>
        <taxon>Pentapetalae</taxon>
        <taxon>rosids</taxon>
        <taxon>fabids</taxon>
        <taxon>Malpighiales</taxon>
        <taxon>Salicaceae</taxon>
        <taxon>Saliceae</taxon>
        <taxon>Populus</taxon>
    </lineage>
</organism>
<keyword evidence="2" id="KW-1185">Reference proteome</keyword>
<accession>A0A8X8DKH5</accession>
<reference evidence="1" key="1">
    <citation type="journal article" date="2020" name="bioRxiv">
        <title>Hybrid origin of Populus tomentosa Carr. identified through genome sequencing and phylogenomic analysis.</title>
        <authorList>
            <person name="An X."/>
            <person name="Gao K."/>
            <person name="Chen Z."/>
            <person name="Li J."/>
            <person name="Yang X."/>
            <person name="Yang X."/>
            <person name="Zhou J."/>
            <person name="Guo T."/>
            <person name="Zhao T."/>
            <person name="Huang S."/>
            <person name="Miao D."/>
            <person name="Khan W.U."/>
            <person name="Rao P."/>
            <person name="Ye M."/>
            <person name="Lei B."/>
            <person name="Liao W."/>
            <person name="Wang J."/>
            <person name="Ji L."/>
            <person name="Li Y."/>
            <person name="Guo B."/>
            <person name="Mustafa N.S."/>
            <person name="Li S."/>
            <person name="Yun Q."/>
            <person name="Keller S.R."/>
            <person name="Mao J."/>
            <person name="Zhang R."/>
            <person name="Strauss S.H."/>
        </authorList>
    </citation>
    <scope>NUCLEOTIDE SEQUENCE</scope>
    <source>
        <strain evidence="1">GM15</strain>
        <tissue evidence="1">Leaf</tissue>
    </source>
</reference>
<evidence type="ECO:0000313" key="2">
    <source>
        <dbReference type="Proteomes" id="UP000886885"/>
    </source>
</evidence>
<dbReference type="EMBL" id="JAAWWB010000001">
    <property type="protein sequence ID" value="KAG6793658.1"/>
    <property type="molecule type" value="Genomic_DNA"/>
</dbReference>
<evidence type="ECO:0000313" key="1">
    <source>
        <dbReference type="EMBL" id="KAG6793658.1"/>
    </source>
</evidence>
<comment type="caution">
    <text evidence="1">The sequence shown here is derived from an EMBL/GenBank/DDBJ whole genome shotgun (WGS) entry which is preliminary data.</text>
</comment>
<gene>
    <name evidence="1" type="ORF">POTOM_002873</name>
</gene>